<sequence length="85" mass="9461">MMFLGSNCRNLLGASPFCSSSSPNYRFSQDALSTSACTIIRSYIPEASFSILIGSWLGENSYWRRWVGRCIVFRLGSIPGSIVNR</sequence>
<protein>
    <submittedName>
        <fullName evidence="1">Uncharacterized protein</fullName>
    </submittedName>
</protein>
<gene>
    <name evidence="1" type="ORF">HannXRQ_Chr04g0122451</name>
</gene>
<dbReference type="EMBL" id="CM007893">
    <property type="protein sequence ID" value="OTG29455.1"/>
    <property type="molecule type" value="Genomic_DNA"/>
</dbReference>
<reference evidence="2" key="1">
    <citation type="journal article" date="2017" name="Nature">
        <title>The sunflower genome provides insights into oil metabolism, flowering and Asterid evolution.</title>
        <authorList>
            <person name="Badouin H."/>
            <person name="Gouzy J."/>
            <person name="Grassa C.J."/>
            <person name="Murat F."/>
            <person name="Staton S.E."/>
            <person name="Cottret L."/>
            <person name="Lelandais-Briere C."/>
            <person name="Owens G.L."/>
            <person name="Carrere S."/>
            <person name="Mayjonade B."/>
            <person name="Legrand L."/>
            <person name="Gill N."/>
            <person name="Kane N.C."/>
            <person name="Bowers J.E."/>
            <person name="Hubner S."/>
            <person name="Bellec A."/>
            <person name="Berard A."/>
            <person name="Berges H."/>
            <person name="Blanchet N."/>
            <person name="Boniface M.C."/>
            <person name="Brunel D."/>
            <person name="Catrice O."/>
            <person name="Chaidir N."/>
            <person name="Claudel C."/>
            <person name="Donnadieu C."/>
            <person name="Faraut T."/>
            <person name="Fievet G."/>
            <person name="Helmstetter N."/>
            <person name="King M."/>
            <person name="Knapp S.J."/>
            <person name="Lai Z."/>
            <person name="Le Paslier M.C."/>
            <person name="Lippi Y."/>
            <person name="Lorenzon L."/>
            <person name="Mandel J.R."/>
            <person name="Marage G."/>
            <person name="Marchand G."/>
            <person name="Marquand E."/>
            <person name="Bret-Mestries E."/>
            <person name="Morien E."/>
            <person name="Nambeesan S."/>
            <person name="Nguyen T."/>
            <person name="Pegot-Espagnet P."/>
            <person name="Pouilly N."/>
            <person name="Raftis F."/>
            <person name="Sallet E."/>
            <person name="Schiex T."/>
            <person name="Thomas J."/>
            <person name="Vandecasteele C."/>
            <person name="Vares D."/>
            <person name="Vear F."/>
            <person name="Vautrin S."/>
            <person name="Crespi M."/>
            <person name="Mangin B."/>
            <person name="Burke J.M."/>
            <person name="Salse J."/>
            <person name="Munos S."/>
            <person name="Vincourt P."/>
            <person name="Rieseberg L.H."/>
            <person name="Langlade N.B."/>
        </authorList>
    </citation>
    <scope>NUCLEOTIDE SEQUENCE [LARGE SCALE GENOMIC DNA]</scope>
    <source>
        <strain evidence="2">cv. SF193</strain>
    </source>
</reference>
<dbReference type="InParanoid" id="A0A251V1G4"/>
<dbReference type="AlphaFoldDB" id="A0A251V1G4"/>
<accession>A0A251V1G4</accession>
<evidence type="ECO:0000313" key="2">
    <source>
        <dbReference type="Proteomes" id="UP000215914"/>
    </source>
</evidence>
<organism evidence="1 2">
    <name type="scientific">Helianthus annuus</name>
    <name type="common">Common sunflower</name>
    <dbReference type="NCBI Taxonomy" id="4232"/>
    <lineage>
        <taxon>Eukaryota</taxon>
        <taxon>Viridiplantae</taxon>
        <taxon>Streptophyta</taxon>
        <taxon>Embryophyta</taxon>
        <taxon>Tracheophyta</taxon>
        <taxon>Spermatophyta</taxon>
        <taxon>Magnoliopsida</taxon>
        <taxon>eudicotyledons</taxon>
        <taxon>Gunneridae</taxon>
        <taxon>Pentapetalae</taxon>
        <taxon>asterids</taxon>
        <taxon>campanulids</taxon>
        <taxon>Asterales</taxon>
        <taxon>Asteraceae</taxon>
        <taxon>Asteroideae</taxon>
        <taxon>Heliantheae alliance</taxon>
        <taxon>Heliantheae</taxon>
        <taxon>Helianthus</taxon>
    </lineage>
</organism>
<name>A0A251V1G4_HELAN</name>
<proteinExistence type="predicted"/>
<keyword evidence="2" id="KW-1185">Reference proteome</keyword>
<dbReference type="Proteomes" id="UP000215914">
    <property type="component" value="Chromosome 4"/>
</dbReference>
<evidence type="ECO:0000313" key="1">
    <source>
        <dbReference type="EMBL" id="OTG29455.1"/>
    </source>
</evidence>